<gene>
    <name evidence="2" type="ORF">VM57_06695</name>
</gene>
<accession>A0A0F5ZP32</accession>
<reference evidence="2 3" key="1">
    <citation type="submission" date="2015-03" db="EMBL/GenBank/DDBJ databases">
        <title>Draft genome of Stenotrophomonas maltophila isolated from urine specimen.</title>
        <authorList>
            <person name="Murugan N."/>
            <person name="Malathi J."/>
            <person name="Umashankar V."/>
            <person name="Madhavan H."/>
        </authorList>
    </citation>
    <scope>NUCLEOTIDE SEQUENCE [LARGE SCALE GENOMIC DNA]</scope>
    <source>
        <strain evidence="2 3">JMNMN1</strain>
    </source>
</reference>
<dbReference type="InterPro" id="IPR045584">
    <property type="entry name" value="Pilin-like"/>
</dbReference>
<dbReference type="PROSITE" id="PS00409">
    <property type="entry name" value="PROKAR_NTER_METHYL"/>
    <property type="match status" value="1"/>
</dbReference>
<dbReference type="PATRIC" id="fig|40324.63.peg.2514"/>
<feature type="transmembrane region" description="Helical" evidence="1">
    <location>
        <begin position="12"/>
        <end position="38"/>
    </location>
</feature>
<keyword evidence="1" id="KW-1133">Transmembrane helix</keyword>
<sequence length="83" mass="9239">MSMRKNRRAAMAGLSLVELMIALVISLVLMLGVIQVFIASQTASRLSEGASRVQENARLRWTSWSVTSAWPVTWGASMTRRML</sequence>
<keyword evidence="1" id="KW-0812">Transmembrane</keyword>
<protein>
    <recommendedName>
        <fullName evidence="4">Prepilin-type N-terminal cleavage/methylation domain-containing protein</fullName>
    </recommendedName>
</protein>
<evidence type="ECO:0008006" key="4">
    <source>
        <dbReference type="Google" id="ProtNLM"/>
    </source>
</evidence>
<dbReference type="EMBL" id="JZRZ01000013">
    <property type="protein sequence ID" value="KKD57448.1"/>
    <property type="molecule type" value="Genomic_DNA"/>
</dbReference>
<dbReference type="AlphaFoldDB" id="A0A0F5ZP32"/>
<evidence type="ECO:0000313" key="3">
    <source>
        <dbReference type="Proteomes" id="UP000243478"/>
    </source>
</evidence>
<proteinExistence type="predicted"/>
<dbReference type="SUPFAM" id="SSF54523">
    <property type="entry name" value="Pili subunits"/>
    <property type="match status" value="1"/>
</dbReference>
<organism evidence="2 3">
    <name type="scientific">Stenotrophomonas maltophilia</name>
    <name type="common">Pseudomonas maltophilia</name>
    <name type="synonym">Xanthomonas maltophilia</name>
    <dbReference type="NCBI Taxonomy" id="40324"/>
    <lineage>
        <taxon>Bacteria</taxon>
        <taxon>Pseudomonadati</taxon>
        <taxon>Pseudomonadota</taxon>
        <taxon>Gammaproteobacteria</taxon>
        <taxon>Lysobacterales</taxon>
        <taxon>Lysobacteraceae</taxon>
        <taxon>Stenotrophomonas</taxon>
        <taxon>Stenotrophomonas maltophilia group</taxon>
    </lineage>
</organism>
<dbReference type="InterPro" id="IPR012902">
    <property type="entry name" value="N_methyl_site"/>
</dbReference>
<comment type="caution">
    <text evidence="2">The sequence shown here is derived from an EMBL/GenBank/DDBJ whole genome shotgun (WGS) entry which is preliminary data.</text>
</comment>
<keyword evidence="1" id="KW-0472">Membrane</keyword>
<dbReference type="Pfam" id="PF07963">
    <property type="entry name" value="N_methyl"/>
    <property type="match status" value="1"/>
</dbReference>
<name>A0A0F5ZP32_STEMA</name>
<dbReference type="Proteomes" id="UP000243478">
    <property type="component" value="Unassembled WGS sequence"/>
</dbReference>
<evidence type="ECO:0000256" key="1">
    <source>
        <dbReference type="SAM" id="Phobius"/>
    </source>
</evidence>
<evidence type="ECO:0000313" key="2">
    <source>
        <dbReference type="EMBL" id="KKD57448.1"/>
    </source>
</evidence>